<organism evidence="6 7">
    <name type="scientific">Elysia chlorotica</name>
    <name type="common">Eastern emerald elysia</name>
    <name type="synonym">Sea slug</name>
    <dbReference type="NCBI Taxonomy" id="188477"/>
    <lineage>
        <taxon>Eukaryota</taxon>
        <taxon>Metazoa</taxon>
        <taxon>Spiralia</taxon>
        <taxon>Lophotrochozoa</taxon>
        <taxon>Mollusca</taxon>
        <taxon>Gastropoda</taxon>
        <taxon>Heterobranchia</taxon>
        <taxon>Euthyneura</taxon>
        <taxon>Panpulmonata</taxon>
        <taxon>Sacoglossa</taxon>
        <taxon>Placobranchoidea</taxon>
        <taxon>Plakobranchidae</taxon>
        <taxon>Elysia</taxon>
    </lineage>
</organism>
<reference evidence="6 7" key="1">
    <citation type="submission" date="2019-01" db="EMBL/GenBank/DDBJ databases">
        <title>A draft genome assembly of the solar-powered sea slug Elysia chlorotica.</title>
        <authorList>
            <person name="Cai H."/>
            <person name="Li Q."/>
            <person name="Fang X."/>
            <person name="Li J."/>
            <person name="Curtis N.E."/>
            <person name="Altenburger A."/>
            <person name="Shibata T."/>
            <person name="Feng M."/>
            <person name="Maeda T."/>
            <person name="Schwartz J.A."/>
            <person name="Shigenobu S."/>
            <person name="Lundholm N."/>
            <person name="Nishiyama T."/>
            <person name="Yang H."/>
            <person name="Hasebe M."/>
            <person name="Li S."/>
            <person name="Pierce S.K."/>
            <person name="Wang J."/>
        </authorList>
    </citation>
    <scope>NUCLEOTIDE SEQUENCE [LARGE SCALE GENOMIC DNA]</scope>
    <source>
        <strain evidence="6">EC2010</strain>
        <tissue evidence="6">Whole organism of an adult</tissue>
    </source>
</reference>
<dbReference type="EMBL" id="RQTK01000666">
    <property type="protein sequence ID" value="RUS76395.1"/>
    <property type="molecule type" value="Genomic_DNA"/>
</dbReference>
<keyword evidence="7" id="KW-1185">Reference proteome</keyword>
<dbReference type="STRING" id="188477.A0A433T4B0"/>
<dbReference type="GO" id="GO:0005615">
    <property type="term" value="C:extracellular space"/>
    <property type="evidence" value="ECO:0007669"/>
    <property type="project" value="TreeGrafter"/>
</dbReference>
<keyword evidence="3" id="KW-0964">Secreted</keyword>
<protein>
    <recommendedName>
        <fullName evidence="5">Lipase domain-containing protein</fullName>
    </recommendedName>
</protein>
<sequence>MKSLFRRSQVDLNVIVVGWEDAARAPNYPQAVANTRSVGAMIAKLIFNLHTLKSAPLGAMATRWEEELADLSVNETWDLIKDRINKAVLASTPITRTSGKQGKGWMDSDTLLIVRKKHKAFRQWKNNKNEESYSEYVKARNQAKAACRRAQRSQETKIAKEAKSWLDPAGPSFERYSTNVRLDKTDASFVDVIHTDAEGLSDFGFGIRISIGHVDFWVNGGTHQPGCPPETISLQDVETSIDVINCSHGRSLDLFTYSISRCRYDPQGSCTMGYHVSTTCRGDYEPSTTAVDPFC</sequence>
<evidence type="ECO:0000256" key="4">
    <source>
        <dbReference type="RuleBase" id="RU004262"/>
    </source>
</evidence>
<feature type="domain" description="Lipase" evidence="5">
    <location>
        <begin position="166"/>
        <end position="262"/>
    </location>
</feature>
<dbReference type="OrthoDB" id="199913at2759"/>
<dbReference type="GO" id="GO:0016042">
    <property type="term" value="P:lipid catabolic process"/>
    <property type="evidence" value="ECO:0007669"/>
    <property type="project" value="TreeGrafter"/>
</dbReference>
<dbReference type="Proteomes" id="UP000271974">
    <property type="component" value="Unassembled WGS sequence"/>
</dbReference>
<evidence type="ECO:0000313" key="7">
    <source>
        <dbReference type="Proteomes" id="UP000271974"/>
    </source>
</evidence>
<evidence type="ECO:0000256" key="2">
    <source>
        <dbReference type="ARBA" id="ARBA00010701"/>
    </source>
</evidence>
<dbReference type="AlphaFoldDB" id="A0A433T4B0"/>
<evidence type="ECO:0000259" key="5">
    <source>
        <dbReference type="Pfam" id="PF00151"/>
    </source>
</evidence>
<dbReference type="InterPro" id="IPR013818">
    <property type="entry name" value="Lipase"/>
</dbReference>
<comment type="subcellular location">
    <subcellularLocation>
        <location evidence="1">Secreted</location>
    </subcellularLocation>
</comment>
<dbReference type="Gene3D" id="3.40.50.1820">
    <property type="entry name" value="alpha/beta hydrolase"/>
    <property type="match status" value="2"/>
</dbReference>
<comment type="caution">
    <text evidence="6">The sequence shown here is derived from an EMBL/GenBank/DDBJ whole genome shotgun (WGS) entry which is preliminary data.</text>
</comment>
<evidence type="ECO:0000256" key="3">
    <source>
        <dbReference type="ARBA" id="ARBA00022525"/>
    </source>
</evidence>
<comment type="similarity">
    <text evidence="2 4">Belongs to the AB hydrolase superfamily. Lipase family.</text>
</comment>
<dbReference type="Pfam" id="PF00151">
    <property type="entry name" value="Lipase"/>
    <property type="match status" value="1"/>
</dbReference>
<name>A0A433T4B0_ELYCH</name>
<dbReference type="InterPro" id="IPR000734">
    <property type="entry name" value="TAG_lipase"/>
</dbReference>
<dbReference type="PANTHER" id="PTHR11610">
    <property type="entry name" value="LIPASE"/>
    <property type="match status" value="1"/>
</dbReference>
<dbReference type="GO" id="GO:0016298">
    <property type="term" value="F:lipase activity"/>
    <property type="evidence" value="ECO:0007669"/>
    <property type="project" value="InterPro"/>
</dbReference>
<accession>A0A433T4B0</accession>
<dbReference type="SUPFAM" id="SSF53474">
    <property type="entry name" value="alpha/beta-Hydrolases"/>
    <property type="match status" value="1"/>
</dbReference>
<dbReference type="InterPro" id="IPR029058">
    <property type="entry name" value="AB_hydrolase_fold"/>
</dbReference>
<gene>
    <name evidence="6" type="ORF">EGW08_015846</name>
</gene>
<evidence type="ECO:0000313" key="6">
    <source>
        <dbReference type="EMBL" id="RUS76395.1"/>
    </source>
</evidence>
<evidence type="ECO:0000256" key="1">
    <source>
        <dbReference type="ARBA" id="ARBA00004613"/>
    </source>
</evidence>
<proteinExistence type="inferred from homology"/>